<dbReference type="SUPFAM" id="SSF56112">
    <property type="entry name" value="Protein kinase-like (PK-like)"/>
    <property type="match status" value="1"/>
</dbReference>
<dbReference type="RefSeq" id="XP_007890569.2">
    <property type="nucleotide sequence ID" value="XM_007892378.2"/>
</dbReference>
<evidence type="ECO:0000313" key="5">
    <source>
        <dbReference type="EMBL" id="AFO99034.1"/>
    </source>
</evidence>
<proteinExistence type="evidence at transcript level"/>
<dbReference type="PANTHER" id="PTHR11909">
    <property type="entry name" value="CASEIN KINASE-RELATED"/>
    <property type="match status" value="1"/>
</dbReference>
<reference evidence="5" key="1">
    <citation type="journal article" date="2014" name="Nature">
        <title>Elephant shark genome provides unique insights into gnathostome evolution.</title>
        <authorList>
            <consortium name="International Elephant Shark Genome Sequencing Consortium"/>
            <person name="Venkatesh B."/>
            <person name="Lee A.P."/>
            <person name="Ravi V."/>
            <person name="Maurya A.K."/>
            <person name="Lian M.M."/>
            <person name="Swann J.B."/>
            <person name="Ohta Y."/>
            <person name="Flajnik M.F."/>
            <person name="Sutoh Y."/>
            <person name="Kasahara M."/>
            <person name="Hoon S."/>
            <person name="Gangu V."/>
            <person name="Roy S.W."/>
            <person name="Irimia M."/>
            <person name="Korzh V."/>
            <person name="Kondrychyn I."/>
            <person name="Lim Z.W."/>
            <person name="Tay B.H."/>
            <person name="Tohari S."/>
            <person name="Kong K.W."/>
            <person name="Ho S."/>
            <person name="Lorente-Galdos B."/>
            <person name="Quilez J."/>
            <person name="Marques-Bonet T."/>
            <person name="Raney B.J."/>
            <person name="Ingham P.W."/>
            <person name="Tay A."/>
            <person name="Hillier L.W."/>
            <person name="Minx P."/>
            <person name="Boehm T."/>
            <person name="Wilson R.K."/>
            <person name="Brenner S."/>
            <person name="Warren W.C."/>
        </authorList>
    </citation>
    <scope>NUCLEOTIDE SEQUENCE</scope>
    <source>
        <tissue evidence="5">Gills</tissue>
    </source>
</reference>
<dbReference type="InterPro" id="IPR011009">
    <property type="entry name" value="Kinase-like_dom_sf"/>
</dbReference>
<dbReference type="PROSITE" id="PS00108">
    <property type="entry name" value="PROTEIN_KINASE_ST"/>
    <property type="match status" value="1"/>
</dbReference>
<dbReference type="GO" id="GO:0004674">
    <property type="term" value="F:protein serine/threonine kinase activity"/>
    <property type="evidence" value="ECO:0007669"/>
    <property type="project" value="UniProtKB-EC"/>
</dbReference>
<keyword evidence="5" id="KW-0808">Transferase</keyword>
<dbReference type="AlphaFoldDB" id="V9KLS0"/>
<dbReference type="InterPro" id="IPR000719">
    <property type="entry name" value="Prot_kinase_dom"/>
</dbReference>
<evidence type="ECO:0000256" key="2">
    <source>
        <dbReference type="SAM" id="MobiDB-lite"/>
    </source>
</evidence>
<protein>
    <recommendedName>
        <fullName evidence="1">non-specific serine/threonine protein kinase</fullName>
        <ecNumber evidence="1">2.7.11.1</ecNumber>
    </recommendedName>
</protein>
<dbReference type="RefSeq" id="XP_007890570.2">
    <property type="nucleotide sequence ID" value="XM_007892379.2"/>
</dbReference>
<feature type="transmembrane region" description="Helical" evidence="3">
    <location>
        <begin position="478"/>
        <end position="498"/>
    </location>
</feature>
<dbReference type="Gene3D" id="1.10.510.10">
    <property type="entry name" value="Transferase(Phosphotransferase) domain 1"/>
    <property type="match status" value="1"/>
</dbReference>
<dbReference type="PROSITE" id="PS50011">
    <property type="entry name" value="PROTEIN_KINASE_DOM"/>
    <property type="match status" value="1"/>
</dbReference>
<dbReference type="GO" id="GO:0005524">
    <property type="term" value="F:ATP binding"/>
    <property type="evidence" value="ECO:0007669"/>
    <property type="project" value="InterPro"/>
</dbReference>
<dbReference type="EMBL" id="JW866517">
    <property type="protein sequence ID" value="AFO99034.1"/>
    <property type="molecule type" value="mRNA"/>
</dbReference>
<dbReference type="InterPro" id="IPR050235">
    <property type="entry name" value="CK1_Ser-Thr_kinase"/>
</dbReference>
<dbReference type="CDD" id="cd14015">
    <property type="entry name" value="STKc_VRK"/>
    <property type="match status" value="1"/>
</dbReference>
<organism evidence="5">
    <name type="scientific">Callorhinchus milii</name>
    <name type="common">Ghost shark</name>
    <dbReference type="NCBI Taxonomy" id="7868"/>
    <lineage>
        <taxon>Eukaryota</taxon>
        <taxon>Metazoa</taxon>
        <taxon>Chordata</taxon>
        <taxon>Craniata</taxon>
        <taxon>Vertebrata</taxon>
        <taxon>Chondrichthyes</taxon>
        <taxon>Holocephali</taxon>
        <taxon>Chimaeriformes</taxon>
        <taxon>Callorhinchidae</taxon>
        <taxon>Callorhinchus</taxon>
    </lineage>
</organism>
<keyword evidence="3" id="KW-0472">Membrane</keyword>
<evidence type="ECO:0000256" key="1">
    <source>
        <dbReference type="ARBA" id="ARBA00012513"/>
    </source>
</evidence>
<keyword evidence="3" id="KW-0812">Transmembrane</keyword>
<dbReference type="GeneID" id="103177957"/>
<dbReference type="Pfam" id="PF00069">
    <property type="entry name" value="Pkinase"/>
    <property type="match status" value="1"/>
</dbReference>
<dbReference type="OrthoDB" id="2687620at2759"/>
<dbReference type="SMART" id="SM00220">
    <property type="entry name" value="S_TKc"/>
    <property type="match status" value="1"/>
</dbReference>
<feature type="domain" description="Protein kinase" evidence="4">
    <location>
        <begin position="29"/>
        <end position="316"/>
    </location>
</feature>
<keyword evidence="5" id="KW-0418">Kinase</keyword>
<dbReference type="EC" id="2.7.11.1" evidence="1"/>
<dbReference type="InterPro" id="IPR008271">
    <property type="entry name" value="Ser/Thr_kinase_AS"/>
</dbReference>
<accession>V9KLS0</accession>
<evidence type="ECO:0000259" key="4">
    <source>
        <dbReference type="PROSITE" id="PS50011"/>
    </source>
</evidence>
<sequence>MPPKCAGRKKLPVPLPPGYVLNDFQKKSWKLGKILGSGGCGLIYLAAPATERAVCDDAVHVIKVEYHENGPLFTELKFYQRVAKSEHIRDWMRNHQLSFLGIPTYWGTGLAKYKEKSYRFMVMDRLGQDLQNVLQQSGNRFSKAKVLKISIQMLDVLEFIHDNEYIHGDIKAANLLLGCTNDKEIYLADYGLAFRYQPNGTHKEYKEDPRRCHNGTIEFTSIDAHRGVAPSRRSDLEILGYCMLQWLCGTLPWEHNLKDPNAVQQAKIKFMNNLPTSVNECLPPGSECSEITSYLSYVNSLKYDERPEYQKIHNILLNRVRVNRPKALDPLHLPMQEYNKKVPDLCSLQNVVRTSPKEKSQKEVGLNAARETPSKQKPLQIKRASTTNKVECLPPTRITERKPKATMTVEDRSRETVQNEPRRAAEDIRGSGQKSRWDMLDGTAAHHYRLGQGWTKLVDRHSNSANVAHDKSKIKSSIYRYGATVLLLMILIGLVLLFL</sequence>
<evidence type="ECO:0000256" key="3">
    <source>
        <dbReference type="SAM" id="Phobius"/>
    </source>
</evidence>
<keyword evidence="3" id="KW-1133">Transmembrane helix</keyword>
<dbReference type="RefSeq" id="XP_042188867.1">
    <property type="nucleotide sequence ID" value="XM_042332933.1"/>
</dbReference>
<name>V9KLS0_CALMI</name>
<dbReference type="KEGG" id="cmk:103177957"/>
<feature type="region of interest" description="Disordered" evidence="2">
    <location>
        <begin position="354"/>
        <end position="381"/>
    </location>
</feature>